<evidence type="ECO:0000313" key="3">
    <source>
        <dbReference type="Proteomes" id="UP000799423"/>
    </source>
</evidence>
<sequence length="293" mass="31587">MSPLSYNRLLARLDSLFDALPTQFPHPDDAARLHDLKRAIKSGQVSAQRGVNGEGDKVLSPGRLKRWVNAKVQKIHDTYDEEAGLNVVISSSHPSSYAHKSAQRTNGVHIDQNDGSHDMEDIIESIEQPSPHTDSSKENANVKREHPAIRPTAPPKQSAVTKRIIRGNNIFTGVKKTASKRTRKTAAKARIISPATPAAVIASLTDREAAIALLGLANASRAIGHERKSIAVSTVAASTLGHLKVPAGAYNAGAAPRQVFLAGVQYAMDNYESLRSQMNGSGNTARRGFWDVV</sequence>
<feature type="compositionally biased region" description="Basic and acidic residues" evidence="1">
    <location>
        <begin position="134"/>
        <end position="148"/>
    </location>
</feature>
<accession>A0A6A7AM58</accession>
<dbReference type="EMBL" id="MU006425">
    <property type="protein sequence ID" value="KAF2844073.1"/>
    <property type="molecule type" value="Genomic_DNA"/>
</dbReference>
<dbReference type="AlphaFoldDB" id="A0A6A7AM58"/>
<dbReference type="OrthoDB" id="3793972at2759"/>
<evidence type="ECO:0000313" key="2">
    <source>
        <dbReference type="EMBL" id="KAF2844073.1"/>
    </source>
</evidence>
<name>A0A6A7AM58_9PLEO</name>
<organism evidence="2 3">
    <name type="scientific">Plenodomus tracheiphilus IPT5</name>
    <dbReference type="NCBI Taxonomy" id="1408161"/>
    <lineage>
        <taxon>Eukaryota</taxon>
        <taxon>Fungi</taxon>
        <taxon>Dikarya</taxon>
        <taxon>Ascomycota</taxon>
        <taxon>Pezizomycotina</taxon>
        <taxon>Dothideomycetes</taxon>
        <taxon>Pleosporomycetidae</taxon>
        <taxon>Pleosporales</taxon>
        <taxon>Pleosporineae</taxon>
        <taxon>Leptosphaeriaceae</taxon>
        <taxon>Plenodomus</taxon>
    </lineage>
</organism>
<keyword evidence="3" id="KW-1185">Reference proteome</keyword>
<feature type="region of interest" description="Disordered" evidence="1">
    <location>
        <begin position="127"/>
        <end position="160"/>
    </location>
</feature>
<proteinExistence type="predicted"/>
<dbReference type="Proteomes" id="UP000799423">
    <property type="component" value="Unassembled WGS sequence"/>
</dbReference>
<evidence type="ECO:0000256" key="1">
    <source>
        <dbReference type="SAM" id="MobiDB-lite"/>
    </source>
</evidence>
<reference evidence="2" key="1">
    <citation type="submission" date="2020-01" db="EMBL/GenBank/DDBJ databases">
        <authorList>
            <consortium name="DOE Joint Genome Institute"/>
            <person name="Haridas S."/>
            <person name="Albert R."/>
            <person name="Binder M."/>
            <person name="Bloem J."/>
            <person name="Labutti K."/>
            <person name="Salamov A."/>
            <person name="Andreopoulos B."/>
            <person name="Baker S.E."/>
            <person name="Barry K."/>
            <person name="Bills G."/>
            <person name="Bluhm B.H."/>
            <person name="Cannon C."/>
            <person name="Castanera R."/>
            <person name="Culley D.E."/>
            <person name="Daum C."/>
            <person name="Ezra D."/>
            <person name="Gonzalez J.B."/>
            <person name="Henrissat B."/>
            <person name="Kuo A."/>
            <person name="Liang C."/>
            <person name="Lipzen A."/>
            <person name="Lutzoni F."/>
            <person name="Magnuson J."/>
            <person name="Mondo S."/>
            <person name="Nolan M."/>
            <person name="Ohm R."/>
            <person name="Pangilinan J."/>
            <person name="Park H.-J."/>
            <person name="Ramirez L."/>
            <person name="Alfaro M."/>
            <person name="Sun H."/>
            <person name="Tritt A."/>
            <person name="Yoshinaga Y."/>
            <person name="Zwiers L.-H."/>
            <person name="Turgeon B.G."/>
            <person name="Goodwin S.B."/>
            <person name="Spatafora J.W."/>
            <person name="Crous P.W."/>
            <person name="Grigoriev I.V."/>
        </authorList>
    </citation>
    <scope>NUCLEOTIDE SEQUENCE</scope>
    <source>
        <strain evidence="2">IPT5</strain>
    </source>
</reference>
<gene>
    <name evidence="2" type="ORF">T440DRAFT_527929</name>
</gene>
<protein>
    <submittedName>
        <fullName evidence="2">Uncharacterized protein</fullName>
    </submittedName>
</protein>